<gene>
    <name evidence="2" type="ORF">ACJMK2_040952</name>
</gene>
<feature type="region of interest" description="Disordered" evidence="1">
    <location>
        <begin position="17"/>
        <end position="41"/>
    </location>
</feature>
<evidence type="ECO:0000313" key="2">
    <source>
        <dbReference type="EMBL" id="KAL3868116.1"/>
    </source>
</evidence>
<reference evidence="2 3" key="1">
    <citation type="submission" date="2024-11" db="EMBL/GenBank/DDBJ databases">
        <title>Chromosome-level genome assembly of the freshwater bivalve Anodonta woodiana.</title>
        <authorList>
            <person name="Chen X."/>
        </authorList>
    </citation>
    <scope>NUCLEOTIDE SEQUENCE [LARGE SCALE GENOMIC DNA]</scope>
    <source>
        <strain evidence="2">MN2024</strain>
        <tissue evidence="2">Gills</tissue>
    </source>
</reference>
<dbReference type="Proteomes" id="UP001634394">
    <property type="component" value="Unassembled WGS sequence"/>
</dbReference>
<comment type="caution">
    <text evidence="2">The sequence shown here is derived from an EMBL/GenBank/DDBJ whole genome shotgun (WGS) entry which is preliminary data.</text>
</comment>
<proteinExistence type="predicted"/>
<protein>
    <submittedName>
        <fullName evidence="2">Uncharacterized protein</fullName>
    </submittedName>
</protein>
<organism evidence="2 3">
    <name type="scientific">Sinanodonta woodiana</name>
    <name type="common">Chinese pond mussel</name>
    <name type="synonym">Anodonta woodiana</name>
    <dbReference type="NCBI Taxonomy" id="1069815"/>
    <lineage>
        <taxon>Eukaryota</taxon>
        <taxon>Metazoa</taxon>
        <taxon>Spiralia</taxon>
        <taxon>Lophotrochozoa</taxon>
        <taxon>Mollusca</taxon>
        <taxon>Bivalvia</taxon>
        <taxon>Autobranchia</taxon>
        <taxon>Heteroconchia</taxon>
        <taxon>Palaeoheterodonta</taxon>
        <taxon>Unionida</taxon>
        <taxon>Unionoidea</taxon>
        <taxon>Unionidae</taxon>
        <taxon>Unioninae</taxon>
        <taxon>Sinanodonta</taxon>
    </lineage>
</organism>
<evidence type="ECO:0000256" key="1">
    <source>
        <dbReference type="SAM" id="MobiDB-lite"/>
    </source>
</evidence>
<sequence length="113" mass="13506">MKEFSIASMFDVKYNNPKKTPAWEETDPETGSKSAVSEEKTNISQNFEWRRHRVRWMDEDMDKPLVLERKEDIRERSDVCNKSGEPKPILKHRAIENKEHEIYFQGEIRMHLA</sequence>
<keyword evidence="3" id="KW-1185">Reference proteome</keyword>
<dbReference type="EMBL" id="JBJQND010000008">
    <property type="protein sequence ID" value="KAL3868116.1"/>
    <property type="molecule type" value="Genomic_DNA"/>
</dbReference>
<evidence type="ECO:0000313" key="3">
    <source>
        <dbReference type="Proteomes" id="UP001634394"/>
    </source>
</evidence>
<dbReference type="AlphaFoldDB" id="A0ABD3W2K8"/>
<name>A0ABD3W2K8_SINWO</name>
<accession>A0ABD3W2K8</accession>